<feature type="domain" description="N-acetyltransferase" evidence="1">
    <location>
        <begin position="11"/>
        <end position="178"/>
    </location>
</feature>
<dbReference type="GO" id="GO:0016747">
    <property type="term" value="F:acyltransferase activity, transferring groups other than amino-acyl groups"/>
    <property type="evidence" value="ECO:0007669"/>
    <property type="project" value="InterPro"/>
</dbReference>
<evidence type="ECO:0000313" key="3">
    <source>
        <dbReference type="Proteomes" id="UP000266906"/>
    </source>
</evidence>
<dbReference type="InterPro" id="IPR000182">
    <property type="entry name" value="GNAT_dom"/>
</dbReference>
<dbReference type="PROSITE" id="PS51186">
    <property type="entry name" value="GNAT"/>
    <property type="match status" value="1"/>
</dbReference>
<dbReference type="PANTHER" id="PTHR43792:SF1">
    <property type="entry name" value="N-ACETYLTRANSFERASE DOMAIN-CONTAINING PROTEIN"/>
    <property type="match status" value="1"/>
</dbReference>
<dbReference type="RefSeq" id="WP_123819236.1">
    <property type="nucleotide sequence ID" value="NZ_RKQG01000001.1"/>
</dbReference>
<gene>
    <name evidence="2" type="ORF">EDD38_4431</name>
</gene>
<dbReference type="Gene3D" id="3.40.630.30">
    <property type="match status" value="1"/>
</dbReference>
<accession>A0A3N4SHU1</accession>
<evidence type="ECO:0000259" key="1">
    <source>
        <dbReference type="PROSITE" id="PS51186"/>
    </source>
</evidence>
<dbReference type="PANTHER" id="PTHR43792">
    <property type="entry name" value="GNAT FAMILY, PUTATIVE (AFU_ORTHOLOGUE AFUA_3G00765)-RELATED-RELATED"/>
    <property type="match status" value="1"/>
</dbReference>
<evidence type="ECO:0000313" key="2">
    <source>
        <dbReference type="EMBL" id="RPE36064.1"/>
    </source>
</evidence>
<dbReference type="InterPro" id="IPR051531">
    <property type="entry name" value="N-acetyltransferase"/>
</dbReference>
<sequence>MTAAELTTPRLLLRQWQDEDLDRWAELNADPQVRRYFGTLLDREQSAGSLEHFRTELAQRGWGWWAVELRSERRFLGFAGLDPVDPEMPFDGVEAGWRLHRDAWGHGYATEAGRTVLRYGFEELGLAEILAVIAAGNTPSRAVAERLGMVHDPAADFLDPGVPPGPQQRAVLYRLARD</sequence>
<dbReference type="Proteomes" id="UP000266906">
    <property type="component" value="Unassembled WGS sequence"/>
</dbReference>
<organism evidence="2 3">
    <name type="scientific">Kitasatospora cineracea</name>
    <dbReference type="NCBI Taxonomy" id="88074"/>
    <lineage>
        <taxon>Bacteria</taxon>
        <taxon>Bacillati</taxon>
        <taxon>Actinomycetota</taxon>
        <taxon>Actinomycetes</taxon>
        <taxon>Kitasatosporales</taxon>
        <taxon>Streptomycetaceae</taxon>
        <taxon>Kitasatospora</taxon>
    </lineage>
</organism>
<proteinExistence type="predicted"/>
<name>A0A3N4SHU1_9ACTN</name>
<dbReference type="SUPFAM" id="SSF55729">
    <property type="entry name" value="Acyl-CoA N-acyltransferases (Nat)"/>
    <property type="match status" value="1"/>
</dbReference>
<dbReference type="AlphaFoldDB" id="A0A3N4SHU1"/>
<dbReference type="InterPro" id="IPR016181">
    <property type="entry name" value="Acyl_CoA_acyltransferase"/>
</dbReference>
<comment type="caution">
    <text evidence="2">The sequence shown here is derived from an EMBL/GenBank/DDBJ whole genome shotgun (WGS) entry which is preliminary data.</text>
</comment>
<reference evidence="2 3" key="1">
    <citation type="submission" date="2018-11" db="EMBL/GenBank/DDBJ databases">
        <title>Sequencing the genomes of 1000 actinobacteria strains.</title>
        <authorList>
            <person name="Klenk H.-P."/>
        </authorList>
    </citation>
    <scope>NUCLEOTIDE SEQUENCE [LARGE SCALE GENOMIC DNA]</scope>
    <source>
        <strain evidence="2 3">DSM 44781</strain>
    </source>
</reference>
<keyword evidence="3" id="KW-1185">Reference proteome</keyword>
<dbReference type="Pfam" id="PF13302">
    <property type="entry name" value="Acetyltransf_3"/>
    <property type="match status" value="1"/>
</dbReference>
<dbReference type="EMBL" id="RKQG01000001">
    <property type="protein sequence ID" value="RPE36064.1"/>
    <property type="molecule type" value="Genomic_DNA"/>
</dbReference>
<protein>
    <submittedName>
        <fullName evidence="2">RimJ/RimL family protein N-acetyltransferase</fullName>
    </submittedName>
</protein>